<evidence type="ECO:0000256" key="8">
    <source>
        <dbReference type="ARBA" id="ARBA00022679"/>
    </source>
</evidence>
<comment type="catalytic activity">
    <reaction evidence="15">
        <text>Preferential cleavage: (Ac)2-L-Lys-D-Ala-|-D-Ala. Also transpeptidation of peptidyl-alanyl moieties that are N-acyl substituents of D-alanine.</text>
        <dbReference type="EC" id="3.4.16.4"/>
    </reaction>
</comment>
<keyword evidence="11" id="KW-0573">Peptidoglycan synthesis</keyword>
<dbReference type="InterPro" id="IPR036950">
    <property type="entry name" value="PBP_transglycosylase"/>
</dbReference>
<dbReference type="FunFam" id="1.10.3810.10:FF:000001">
    <property type="entry name" value="Penicillin-binding protein 1A"/>
    <property type="match status" value="1"/>
</dbReference>
<dbReference type="Gene3D" id="3.40.710.10">
    <property type="entry name" value="DD-peptidase/beta-lactamase superfamily"/>
    <property type="match status" value="1"/>
</dbReference>
<keyword evidence="17" id="KW-0812">Transmembrane</keyword>
<evidence type="ECO:0000256" key="11">
    <source>
        <dbReference type="ARBA" id="ARBA00022984"/>
    </source>
</evidence>
<evidence type="ECO:0000256" key="10">
    <source>
        <dbReference type="ARBA" id="ARBA00022960"/>
    </source>
</evidence>
<keyword evidence="17" id="KW-1133">Transmembrane helix</keyword>
<evidence type="ECO:0000256" key="6">
    <source>
        <dbReference type="ARBA" id="ARBA00022670"/>
    </source>
</evidence>
<reference evidence="20 21" key="1">
    <citation type="journal article" date="2016" name="Nat. Commun.">
        <title>Thousands of microbial genomes shed light on interconnected biogeochemical processes in an aquifer system.</title>
        <authorList>
            <person name="Anantharaman K."/>
            <person name="Brown C.T."/>
            <person name="Hug L.A."/>
            <person name="Sharon I."/>
            <person name="Castelle C.J."/>
            <person name="Probst A.J."/>
            <person name="Thomas B.C."/>
            <person name="Singh A."/>
            <person name="Wilkins M.J."/>
            <person name="Karaoz U."/>
            <person name="Brodie E.L."/>
            <person name="Williams K.H."/>
            <person name="Hubbard S.S."/>
            <person name="Banfield J.F."/>
        </authorList>
    </citation>
    <scope>NUCLEOTIDE SEQUENCE [LARGE SCALE GENOMIC DNA]</scope>
</reference>
<dbReference type="Pfam" id="PF00905">
    <property type="entry name" value="Transpeptidase"/>
    <property type="match status" value="1"/>
</dbReference>
<dbReference type="STRING" id="1797724.A3A48_04200"/>
<comment type="similarity">
    <text evidence="2">In the C-terminal section; belongs to the transpeptidase family.</text>
</comment>
<dbReference type="GO" id="GO:0009252">
    <property type="term" value="P:peptidoglycan biosynthetic process"/>
    <property type="evidence" value="ECO:0007669"/>
    <property type="project" value="UniProtKB-KW"/>
</dbReference>
<accession>A0A1F5GQ75</accession>
<comment type="similarity">
    <text evidence="3">In the N-terminal section; belongs to the glycosyltransferase 51 family.</text>
</comment>
<evidence type="ECO:0000259" key="19">
    <source>
        <dbReference type="Pfam" id="PF00912"/>
    </source>
</evidence>
<comment type="subcellular location">
    <subcellularLocation>
        <location evidence="1">Cell membrane</location>
    </subcellularLocation>
</comment>
<keyword evidence="9" id="KW-0378">Hydrolase</keyword>
<evidence type="ECO:0000256" key="5">
    <source>
        <dbReference type="ARBA" id="ARBA00022645"/>
    </source>
</evidence>
<dbReference type="InterPro" id="IPR001264">
    <property type="entry name" value="Glyco_trans_51"/>
</dbReference>
<dbReference type="PANTHER" id="PTHR32282:SF11">
    <property type="entry name" value="PENICILLIN-BINDING PROTEIN 1B"/>
    <property type="match status" value="1"/>
</dbReference>
<dbReference type="AlphaFoldDB" id="A0A1F5GQ75"/>
<dbReference type="InterPro" id="IPR001460">
    <property type="entry name" value="PCN-bd_Tpept"/>
</dbReference>
<dbReference type="GO" id="GO:0005886">
    <property type="term" value="C:plasma membrane"/>
    <property type="evidence" value="ECO:0007669"/>
    <property type="project" value="UniProtKB-SubCell"/>
</dbReference>
<evidence type="ECO:0000259" key="18">
    <source>
        <dbReference type="Pfam" id="PF00905"/>
    </source>
</evidence>
<sequence length="787" mass="87587">MWLIHQMAKISLIQKIISILFGAVIGFLTWFIRFVTFFGDITIWIVKNLLISTSLILKKLHFDIRKRTPKVAKKIEAIIHHPIIYQDRSFKVGIATILILFIAIWFFTRDLPSPKQLDKKEVPQTTKIYDRNQKLLYNIYTDQNRTLVSLNDIPDSLIKATIAIEDKDFYKHKGFDIYGIARATRKTVFEGSLQGGSTITQQLVKSVFLSPERTINRKIKELYLAFRVEMAFSKDKILEMYLNQVPYGGTAWGVAAAAEQYFGKNVKDLTLAESALLAGLPAAPSYYSPFGQNPERAKTRQKFVLKRMTAEGYISKEEEETAASEKLEFRQAIVDIKAPHFVMYVREYLAEKYGETVAAHGGLKVTTSLDLDLQDTTQEIVRENIDKLEKYKVSNGAALVTKPKTGEILAMVGSKDFFDKSIDGNVNVTIANRQPGSSIKPINYATALMRNLITPATIIIDKPTNFSGGPRPYNPVNYDGKFHGPVQVRYALGNSYNIPAVKVLALNGVGEMIKMAREMGITTFEDESRYGLSLTLGGGEVKMTEMATAFGVFANEGTRIDLVPVLKIVDSNGKVLEEFKQKSGKKVFSPDVPFLISSILSDNSARTAAFGPSSLLNIKGKTVAVKTGTTDDKRDNWTIGYTPSFLVATWVGNNDNTPMNPFITSGITGATPIWNEIITEVLKDKINESFKIPSGVTGMEICTVTGGAKNEKCGSRFEYFIAGTEPKQDTFVKARVWVDKESGKVVPAGTENAEEKEEVVIKDLYSKQDFCVSCPQAYPQPQPSPNP</sequence>
<keyword evidence="6" id="KW-0645">Protease</keyword>
<dbReference type="SUPFAM" id="SSF56601">
    <property type="entry name" value="beta-lactamase/transpeptidase-like"/>
    <property type="match status" value="1"/>
</dbReference>
<evidence type="ECO:0000256" key="14">
    <source>
        <dbReference type="ARBA" id="ARBA00023316"/>
    </source>
</evidence>
<gene>
    <name evidence="20" type="ORF">A3A48_04200</name>
</gene>
<feature type="domain" description="Penicillin-binding protein transpeptidase" evidence="18">
    <location>
        <begin position="396"/>
        <end position="650"/>
    </location>
</feature>
<keyword evidence="8" id="KW-0808">Transferase</keyword>
<evidence type="ECO:0000313" key="21">
    <source>
        <dbReference type="Proteomes" id="UP000178336"/>
    </source>
</evidence>
<evidence type="ECO:0000256" key="17">
    <source>
        <dbReference type="SAM" id="Phobius"/>
    </source>
</evidence>
<dbReference type="Proteomes" id="UP000178336">
    <property type="component" value="Unassembled WGS sequence"/>
</dbReference>
<evidence type="ECO:0000256" key="4">
    <source>
        <dbReference type="ARBA" id="ARBA00022475"/>
    </source>
</evidence>
<keyword evidence="10" id="KW-0133">Cell shape</keyword>
<protein>
    <submittedName>
        <fullName evidence="20">Penicillin-binding protein 1C</fullName>
    </submittedName>
</protein>
<name>A0A1F5GQ75_9BACT</name>
<keyword evidence="5" id="KW-0121">Carboxypeptidase</keyword>
<organism evidence="20 21">
    <name type="scientific">Candidatus Curtissbacteria bacterium RIFCSPLOWO2_01_FULL_37_9</name>
    <dbReference type="NCBI Taxonomy" id="1797724"/>
    <lineage>
        <taxon>Bacteria</taxon>
        <taxon>Candidatus Curtissiibacteriota</taxon>
    </lineage>
</organism>
<dbReference type="GO" id="GO:0030288">
    <property type="term" value="C:outer membrane-bounded periplasmic space"/>
    <property type="evidence" value="ECO:0007669"/>
    <property type="project" value="TreeGrafter"/>
</dbReference>
<dbReference type="InterPro" id="IPR011815">
    <property type="entry name" value="PBP_1c"/>
</dbReference>
<evidence type="ECO:0000256" key="16">
    <source>
        <dbReference type="ARBA" id="ARBA00049902"/>
    </source>
</evidence>
<feature type="domain" description="Glycosyl transferase family 51" evidence="19">
    <location>
        <begin position="134"/>
        <end position="308"/>
    </location>
</feature>
<keyword evidence="4" id="KW-1003">Cell membrane</keyword>
<dbReference type="InterPro" id="IPR023346">
    <property type="entry name" value="Lysozyme-like_dom_sf"/>
</dbReference>
<evidence type="ECO:0000256" key="12">
    <source>
        <dbReference type="ARBA" id="ARBA00023136"/>
    </source>
</evidence>
<evidence type="ECO:0000256" key="15">
    <source>
        <dbReference type="ARBA" id="ARBA00034000"/>
    </source>
</evidence>
<feature type="transmembrane region" description="Helical" evidence="17">
    <location>
        <begin position="12"/>
        <end position="32"/>
    </location>
</feature>
<evidence type="ECO:0000256" key="7">
    <source>
        <dbReference type="ARBA" id="ARBA00022676"/>
    </source>
</evidence>
<evidence type="ECO:0000256" key="9">
    <source>
        <dbReference type="ARBA" id="ARBA00022801"/>
    </source>
</evidence>
<feature type="transmembrane region" description="Helical" evidence="17">
    <location>
        <begin position="38"/>
        <end position="57"/>
    </location>
</feature>
<keyword evidence="14" id="KW-0961">Cell wall biogenesis/degradation</keyword>
<dbReference type="GO" id="GO:0071555">
    <property type="term" value="P:cell wall organization"/>
    <property type="evidence" value="ECO:0007669"/>
    <property type="project" value="UniProtKB-KW"/>
</dbReference>
<keyword evidence="7" id="KW-0328">Glycosyltransferase</keyword>
<dbReference type="Gene3D" id="1.10.3810.10">
    <property type="entry name" value="Biosynthetic peptidoglycan transglycosylase-like"/>
    <property type="match status" value="1"/>
</dbReference>
<dbReference type="GO" id="GO:0008658">
    <property type="term" value="F:penicillin binding"/>
    <property type="evidence" value="ECO:0007669"/>
    <property type="project" value="InterPro"/>
</dbReference>
<dbReference type="NCBIfam" id="TIGR02074">
    <property type="entry name" value="PBP_1a_fam"/>
    <property type="match status" value="1"/>
</dbReference>
<dbReference type="GO" id="GO:0008360">
    <property type="term" value="P:regulation of cell shape"/>
    <property type="evidence" value="ECO:0007669"/>
    <property type="project" value="UniProtKB-KW"/>
</dbReference>
<evidence type="ECO:0000256" key="1">
    <source>
        <dbReference type="ARBA" id="ARBA00004236"/>
    </source>
</evidence>
<proteinExistence type="inferred from homology"/>
<dbReference type="GO" id="GO:0009002">
    <property type="term" value="F:serine-type D-Ala-D-Ala carboxypeptidase activity"/>
    <property type="evidence" value="ECO:0007669"/>
    <property type="project" value="UniProtKB-EC"/>
</dbReference>
<dbReference type="PANTHER" id="PTHR32282">
    <property type="entry name" value="BINDING PROTEIN TRANSPEPTIDASE, PUTATIVE-RELATED"/>
    <property type="match status" value="1"/>
</dbReference>
<keyword evidence="12 17" id="KW-0472">Membrane</keyword>
<dbReference type="SUPFAM" id="SSF53955">
    <property type="entry name" value="Lysozyme-like"/>
    <property type="match status" value="1"/>
</dbReference>
<dbReference type="InterPro" id="IPR012338">
    <property type="entry name" value="Beta-lactam/transpept-like"/>
</dbReference>
<comment type="catalytic activity">
    <reaction evidence="16">
        <text>[GlcNAc-(1-&gt;4)-Mur2Ac(oyl-L-Ala-gamma-D-Glu-L-Lys-D-Ala-D-Ala)](n)-di-trans,octa-cis-undecaprenyl diphosphate + beta-D-GlcNAc-(1-&gt;4)-Mur2Ac(oyl-L-Ala-gamma-D-Glu-L-Lys-D-Ala-D-Ala)-di-trans,octa-cis-undecaprenyl diphosphate = [GlcNAc-(1-&gt;4)-Mur2Ac(oyl-L-Ala-gamma-D-Glu-L-Lys-D-Ala-D-Ala)](n+1)-di-trans,octa-cis-undecaprenyl diphosphate + di-trans,octa-cis-undecaprenyl diphosphate + H(+)</text>
        <dbReference type="Rhea" id="RHEA:23708"/>
        <dbReference type="Rhea" id="RHEA-COMP:9602"/>
        <dbReference type="Rhea" id="RHEA-COMP:9603"/>
        <dbReference type="ChEBI" id="CHEBI:15378"/>
        <dbReference type="ChEBI" id="CHEBI:58405"/>
        <dbReference type="ChEBI" id="CHEBI:60033"/>
        <dbReference type="ChEBI" id="CHEBI:78435"/>
        <dbReference type="EC" id="2.4.99.28"/>
    </reaction>
</comment>
<dbReference type="InterPro" id="IPR050396">
    <property type="entry name" value="Glycosyltr_51/Transpeptidase"/>
</dbReference>
<evidence type="ECO:0000256" key="13">
    <source>
        <dbReference type="ARBA" id="ARBA00023268"/>
    </source>
</evidence>
<dbReference type="NCBIfam" id="TIGR02073">
    <property type="entry name" value="PBP_1c"/>
    <property type="match status" value="1"/>
</dbReference>
<evidence type="ECO:0000256" key="2">
    <source>
        <dbReference type="ARBA" id="ARBA00007090"/>
    </source>
</evidence>
<dbReference type="GO" id="GO:0008955">
    <property type="term" value="F:peptidoglycan glycosyltransferase activity"/>
    <property type="evidence" value="ECO:0007669"/>
    <property type="project" value="UniProtKB-EC"/>
</dbReference>
<dbReference type="GO" id="GO:0006508">
    <property type="term" value="P:proteolysis"/>
    <property type="evidence" value="ECO:0007669"/>
    <property type="project" value="UniProtKB-KW"/>
</dbReference>
<dbReference type="EMBL" id="MFBN01000054">
    <property type="protein sequence ID" value="OGD94004.1"/>
    <property type="molecule type" value="Genomic_DNA"/>
</dbReference>
<evidence type="ECO:0000313" key="20">
    <source>
        <dbReference type="EMBL" id="OGD94004.1"/>
    </source>
</evidence>
<evidence type="ECO:0000256" key="3">
    <source>
        <dbReference type="ARBA" id="ARBA00007739"/>
    </source>
</evidence>
<feature type="transmembrane region" description="Helical" evidence="17">
    <location>
        <begin position="90"/>
        <end position="108"/>
    </location>
</feature>
<comment type="caution">
    <text evidence="20">The sequence shown here is derived from an EMBL/GenBank/DDBJ whole genome shotgun (WGS) entry which is preliminary data.</text>
</comment>
<keyword evidence="13" id="KW-0511">Multifunctional enzyme</keyword>
<dbReference type="Pfam" id="PF00912">
    <property type="entry name" value="Transgly"/>
    <property type="match status" value="1"/>
</dbReference>